<protein>
    <recommendedName>
        <fullName evidence="2">Lysine--tRNA ligase</fullName>
        <ecNumber evidence="1">6.1.1.6</ecNumber>
    </recommendedName>
    <alternativeName>
        <fullName evidence="9">Lysyl-tRNA synthetase</fullName>
    </alternativeName>
</protein>
<keyword evidence="6" id="KW-0067">ATP-binding</keyword>
<dbReference type="InterPro" id="IPR042078">
    <property type="entry name" value="Lys-tRNA-ligase_SC_fold"/>
</dbReference>
<keyword evidence="7" id="KW-0648">Protein biosynthesis</keyword>
<dbReference type="Gene3D" id="1.10.10.770">
    <property type="match status" value="1"/>
</dbReference>
<accession>X1SLG3</accession>
<organism evidence="11">
    <name type="scientific">marine sediment metagenome</name>
    <dbReference type="NCBI Taxonomy" id="412755"/>
    <lineage>
        <taxon>unclassified sequences</taxon>
        <taxon>metagenomes</taxon>
        <taxon>ecological metagenomes</taxon>
    </lineage>
</organism>
<evidence type="ECO:0000256" key="5">
    <source>
        <dbReference type="ARBA" id="ARBA00022741"/>
    </source>
</evidence>
<keyword evidence="8" id="KW-0030">Aminoacyl-tRNA synthetase</keyword>
<dbReference type="GO" id="GO:0000049">
    <property type="term" value="F:tRNA binding"/>
    <property type="evidence" value="ECO:0007669"/>
    <property type="project" value="InterPro"/>
</dbReference>
<comment type="caution">
    <text evidence="11">The sequence shown here is derived from an EMBL/GenBank/DDBJ whole genome shotgun (WGS) entry which is preliminary data.</text>
</comment>
<gene>
    <name evidence="11" type="ORF">S12H4_11197</name>
</gene>
<dbReference type="SUPFAM" id="SSF52374">
    <property type="entry name" value="Nucleotidylyl transferase"/>
    <property type="match status" value="1"/>
</dbReference>
<dbReference type="InterPro" id="IPR014729">
    <property type="entry name" value="Rossmann-like_a/b/a_fold"/>
</dbReference>
<dbReference type="GO" id="GO:0005524">
    <property type="term" value="F:ATP binding"/>
    <property type="evidence" value="ECO:0007669"/>
    <property type="project" value="UniProtKB-KW"/>
</dbReference>
<dbReference type="InterPro" id="IPR008925">
    <property type="entry name" value="aa_tRNA-synth_I_cd-bd_sf"/>
</dbReference>
<evidence type="ECO:0000256" key="6">
    <source>
        <dbReference type="ARBA" id="ARBA00022840"/>
    </source>
</evidence>
<dbReference type="EMBL" id="BARW01004974">
    <property type="protein sequence ID" value="GAI68619.1"/>
    <property type="molecule type" value="Genomic_DNA"/>
</dbReference>
<evidence type="ECO:0000256" key="7">
    <source>
        <dbReference type="ARBA" id="ARBA00022917"/>
    </source>
</evidence>
<dbReference type="Pfam" id="PF01921">
    <property type="entry name" value="tRNA-synt_1f"/>
    <property type="match status" value="1"/>
</dbReference>
<dbReference type="SUPFAM" id="SSF48163">
    <property type="entry name" value="An anticodon-binding domain of class I aminoacyl-tRNA synthetases"/>
    <property type="match status" value="1"/>
</dbReference>
<keyword evidence="3" id="KW-0963">Cytoplasm</keyword>
<dbReference type="GO" id="GO:0006430">
    <property type="term" value="P:lysyl-tRNA aminoacylation"/>
    <property type="evidence" value="ECO:0007669"/>
    <property type="project" value="InterPro"/>
</dbReference>
<dbReference type="InterPro" id="IPR002904">
    <property type="entry name" value="Lys-tRNA-ligase"/>
</dbReference>
<dbReference type="PANTHER" id="PTHR37940">
    <property type="entry name" value="LYSINE--TRNA LIGASE"/>
    <property type="match status" value="1"/>
</dbReference>
<dbReference type="NCBIfam" id="TIGR00467">
    <property type="entry name" value="lysS_arch"/>
    <property type="match status" value="1"/>
</dbReference>
<feature type="non-terminal residue" evidence="11">
    <location>
        <position position="1"/>
    </location>
</feature>
<feature type="non-terminal residue" evidence="11">
    <location>
        <position position="260"/>
    </location>
</feature>
<keyword evidence="4" id="KW-0436">Ligase</keyword>
<evidence type="ECO:0000313" key="11">
    <source>
        <dbReference type="EMBL" id="GAI68619.1"/>
    </source>
</evidence>
<keyword evidence="5" id="KW-0547">Nucleotide-binding</keyword>
<evidence type="ECO:0000256" key="10">
    <source>
        <dbReference type="ARBA" id="ARBA00048573"/>
    </source>
</evidence>
<evidence type="ECO:0000256" key="8">
    <source>
        <dbReference type="ARBA" id="ARBA00023146"/>
    </source>
</evidence>
<evidence type="ECO:0000256" key="4">
    <source>
        <dbReference type="ARBA" id="ARBA00022598"/>
    </source>
</evidence>
<evidence type="ECO:0000256" key="3">
    <source>
        <dbReference type="ARBA" id="ARBA00022490"/>
    </source>
</evidence>
<dbReference type="GO" id="GO:0004824">
    <property type="term" value="F:lysine-tRNA ligase activity"/>
    <property type="evidence" value="ECO:0007669"/>
    <property type="project" value="UniProtKB-EC"/>
</dbReference>
<dbReference type="PANTHER" id="PTHR37940:SF1">
    <property type="entry name" value="LYSINE--TRNA LIGASE"/>
    <property type="match status" value="1"/>
</dbReference>
<dbReference type="Gene3D" id="6.10.20.10">
    <property type="entry name" value="Lysine tRNA ligase, stem contact fold domain"/>
    <property type="match status" value="1"/>
</dbReference>
<evidence type="ECO:0000256" key="9">
    <source>
        <dbReference type="ARBA" id="ARBA00030563"/>
    </source>
</evidence>
<sequence>WRCDWSARQHYEKVDFELAGKEHYAQPGGSRITANEIYEAIYDGKHPIDLKYDFITIKGQGGKMSSSLGNVITLKDCLEVYEPEIIRHLFASTRPNTEFAISFDLDVIKVYEDYDKTERIYFDEQLIENKKKYLKELRIYELSQIDKTPEKLPLQVPFRHLTNLVQIHEGDIAKVVEEYKTFIKTDFDKKKLKARALCAWNWINKYAPEDMKFKIHEKISKAIKEKLTPEQKKAIKLLVKSLNKKKYDEGSLFEEFYNIC</sequence>
<name>X1SLG3_9ZZZZ</name>
<dbReference type="Gene3D" id="3.40.50.620">
    <property type="entry name" value="HUPs"/>
    <property type="match status" value="1"/>
</dbReference>
<dbReference type="AlphaFoldDB" id="X1SLG3"/>
<evidence type="ECO:0000256" key="2">
    <source>
        <dbReference type="ARBA" id="ARBA00015745"/>
    </source>
</evidence>
<dbReference type="EC" id="6.1.1.6" evidence="1"/>
<reference evidence="11" key="1">
    <citation type="journal article" date="2014" name="Front. Microbiol.">
        <title>High frequency of phylogenetically diverse reductive dehalogenase-homologous genes in deep subseafloor sedimentary metagenomes.</title>
        <authorList>
            <person name="Kawai M."/>
            <person name="Futagami T."/>
            <person name="Toyoda A."/>
            <person name="Takaki Y."/>
            <person name="Nishi S."/>
            <person name="Hori S."/>
            <person name="Arai W."/>
            <person name="Tsubouchi T."/>
            <person name="Morono Y."/>
            <person name="Uchiyama I."/>
            <person name="Ito T."/>
            <person name="Fujiyama A."/>
            <person name="Inagaki F."/>
            <person name="Takami H."/>
        </authorList>
    </citation>
    <scope>NUCLEOTIDE SEQUENCE</scope>
    <source>
        <strain evidence="11">Expedition CK06-06</strain>
    </source>
</reference>
<comment type="catalytic activity">
    <reaction evidence="10">
        <text>tRNA(Lys) + L-lysine + ATP = L-lysyl-tRNA(Lys) + AMP + diphosphate</text>
        <dbReference type="Rhea" id="RHEA:20792"/>
        <dbReference type="Rhea" id="RHEA-COMP:9696"/>
        <dbReference type="Rhea" id="RHEA-COMP:9697"/>
        <dbReference type="ChEBI" id="CHEBI:30616"/>
        <dbReference type="ChEBI" id="CHEBI:32551"/>
        <dbReference type="ChEBI" id="CHEBI:33019"/>
        <dbReference type="ChEBI" id="CHEBI:78442"/>
        <dbReference type="ChEBI" id="CHEBI:78529"/>
        <dbReference type="ChEBI" id="CHEBI:456215"/>
        <dbReference type="EC" id="6.1.1.6"/>
    </reaction>
</comment>
<dbReference type="GO" id="GO:0005737">
    <property type="term" value="C:cytoplasm"/>
    <property type="evidence" value="ECO:0007669"/>
    <property type="project" value="InterPro"/>
</dbReference>
<evidence type="ECO:0000256" key="1">
    <source>
        <dbReference type="ARBA" id="ARBA00013166"/>
    </source>
</evidence>
<proteinExistence type="predicted"/>